<dbReference type="Proteomes" id="UP000037510">
    <property type="component" value="Unassembled WGS sequence"/>
</dbReference>
<proteinExistence type="predicted"/>
<dbReference type="AlphaFoldDB" id="A0A0L7L3G9"/>
<evidence type="ECO:0000313" key="3">
    <source>
        <dbReference type="Proteomes" id="UP000037510"/>
    </source>
</evidence>
<evidence type="ECO:0000313" key="2">
    <source>
        <dbReference type="EMBL" id="KOB69866.1"/>
    </source>
</evidence>
<sequence length="275" mass="31895">MYPADLNQAPLQLNPFTNKLDHNIMLKTIQSLCYKNQAYNMTSPFLVDNILHQQKTAELHNQYLNQQLESYMLQRQGYARAREDSPDADEAKTETEEDKQESIDDDETKSRDGEEGYPVKSELYYTSEYYQRNEEKEVLNIPNLNRRCLSCGSADCPPFTCKKSGIRRLEELEKRFNLNSYQETNSDEDTGRERHYHEDTGRERHYHEDTGRSCEEFHEQKKPLLKFSVSAILGDRDAPARTNLNGESVLRRGSLQRAEAEVPRVSDRPCVGSPC</sequence>
<feature type="compositionally biased region" description="Acidic residues" evidence="1">
    <location>
        <begin position="95"/>
        <end position="107"/>
    </location>
</feature>
<protein>
    <submittedName>
        <fullName evidence="2">Uncharacterized protein</fullName>
    </submittedName>
</protein>
<comment type="caution">
    <text evidence="2">The sequence shown here is derived from an EMBL/GenBank/DDBJ whole genome shotgun (WGS) entry which is preliminary data.</text>
</comment>
<gene>
    <name evidence="2" type="ORF">OBRU01_16235</name>
</gene>
<reference evidence="2 3" key="1">
    <citation type="journal article" date="2015" name="Genome Biol. Evol.">
        <title>The genome of winter moth (Operophtera brumata) provides a genomic perspective on sexual dimorphism and phenology.</title>
        <authorList>
            <person name="Derks M.F."/>
            <person name="Smit S."/>
            <person name="Salis L."/>
            <person name="Schijlen E."/>
            <person name="Bossers A."/>
            <person name="Mateman C."/>
            <person name="Pijl A.S."/>
            <person name="de Ridder D."/>
            <person name="Groenen M.A."/>
            <person name="Visser M.E."/>
            <person name="Megens H.J."/>
        </authorList>
    </citation>
    <scope>NUCLEOTIDE SEQUENCE [LARGE SCALE GENOMIC DNA]</scope>
    <source>
        <strain evidence="2">WM2013NL</strain>
        <tissue evidence="2">Head and thorax</tissue>
    </source>
</reference>
<feature type="region of interest" description="Disordered" evidence="1">
    <location>
        <begin position="180"/>
        <end position="208"/>
    </location>
</feature>
<dbReference type="EMBL" id="JTDY01003255">
    <property type="protein sequence ID" value="KOB69866.1"/>
    <property type="molecule type" value="Genomic_DNA"/>
</dbReference>
<feature type="region of interest" description="Disordered" evidence="1">
    <location>
        <begin position="76"/>
        <end position="118"/>
    </location>
</feature>
<feature type="compositionally biased region" description="Basic and acidic residues" evidence="1">
    <location>
        <begin position="189"/>
        <end position="208"/>
    </location>
</feature>
<evidence type="ECO:0000256" key="1">
    <source>
        <dbReference type="SAM" id="MobiDB-lite"/>
    </source>
</evidence>
<accession>A0A0L7L3G9</accession>
<feature type="compositionally biased region" description="Basic and acidic residues" evidence="1">
    <location>
        <begin position="80"/>
        <end position="94"/>
    </location>
</feature>
<keyword evidence="3" id="KW-1185">Reference proteome</keyword>
<organism evidence="2 3">
    <name type="scientific">Operophtera brumata</name>
    <name type="common">Winter moth</name>
    <name type="synonym">Phalaena brumata</name>
    <dbReference type="NCBI Taxonomy" id="104452"/>
    <lineage>
        <taxon>Eukaryota</taxon>
        <taxon>Metazoa</taxon>
        <taxon>Ecdysozoa</taxon>
        <taxon>Arthropoda</taxon>
        <taxon>Hexapoda</taxon>
        <taxon>Insecta</taxon>
        <taxon>Pterygota</taxon>
        <taxon>Neoptera</taxon>
        <taxon>Endopterygota</taxon>
        <taxon>Lepidoptera</taxon>
        <taxon>Glossata</taxon>
        <taxon>Ditrysia</taxon>
        <taxon>Geometroidea</taxon>
        <taxon>Geometridae</taxon>
        <taxon>Larentiinae</taxon>
        <taxon>Operophtera</taxon>
    </lineage>
</organism>
<name>A0A0L7L3G9_OPEBR</name>